<accession>V6LUU5</accession>
<gene>
    <name evidence="1" type="ORF">SS50377_11856</name>
</gene>
<dbReference type="VEuPathDB" id="GiardiaDB:SS50377_24148"/>
<name>V6LUU5_9EUKA</name>
<organism evidence="1">
    <name type="scientific">Spironucleus salmonicida</name>
    <dbReference type="NCBI Taxonomy" id="348837"/>
    <lineage>
        <taxon>Eukaryota</taxon>
        <taxon>Metamonada</taxon>
        <taxon>Diplomonadida</taxon>
        <taxon>Hexamitidae</taxon>
        <taxon>Hexamitinae</taxon>
        <taxon>Spironucleus</taxon>
    </lineage>
</organism>
<evidence type="ECO:0000313" key="1">
    <source>
        <dbReference type="EMBL" id="EST48023.1"/>
    </source>
</evidence>
<proteinExistence type="predicted"/>
<dbReference type="EMBL" id="KI546010">
    <property type="protein sequence ID" value="EST48023.1"/>
    <property type="molecule type" value="Genomic_DNA"/>
</dbReference>
<dbReference type="AlphaFoldDB" id="V6LUU5"/>
<reference evidence="1" key="1">
    <citation type="journal article" date="2014" name="PLoS Genet.">
        <title>The Genome of Spironucleus salmonicida Highlights a Fish Pathogen Adapted to Fluctuating Environments.</title>
        <authorList>
            <person name="Xu F."/>
            <person name="Jerlstrom-Hultqvist J."/>
            <person name="Einarsson E."/>
            <person name="Astvaldsson A."/>
            <person name="Svard S.G."/>
            <person name="Andersson J.O."/>
        </authorList>
    </citation>
    <scope>NUCLEOTIDE SEQUENCE</scope>
</reference>
<sequence>SRFCGACSFGLAGEISAGRSGVRSVQEVIQPILGRTEGGSCGAGGQAERDPWNWFSALRVIVYLQQRRQECYSAAILIAGMVPSCPFQPTTPKMSIQASQAAIQQAVHEHLLRAGESVQHCTNDLRQVEVQEIVARALKAKVAAVSGPKGKATRSILQHNIARNGGVIVPSVDMAQYRARVRGTIQALAALGQ</sequence>
<protein>
    <submittedName>
        <fullName evidence="1">Uncharacterized protein</fullName>
    </submittedName>
</protein>
<feature type="non-terminal residue" evidence="1">
    <location>
        <position position="1"/>
    </location>
</feature>